<dbReference type="PROSITE" id="PS51384">
    <property type="entry name" value="FAD_FR"/>
    <property type="match status" value="1"/>
</dbReference>
<keyword evidence="6" id="KW-0285">Flavoprotein</keyword>
<dbReference type="Proteomes" id="UP000325614">
    <property type="component" value="Chromosome"/>
</dbReference>
<dbReference type="GO" id="GO:0004324">
    <property type="term" value="F:ferredoxin-NADP+ reductase activity"/>
    <property type="evidence" value="ECO:0007669"/>
    <property type="project" value="UniProtKB-EC"/>
</dbReference>
<dbReference type="InterPro" id="IPR051930">
    <property type="entry name" value="FNR_type-1"/>
</dbReference>
<dbReference type="AlphaFoldDB" id="A0A5P9K118"/>
<dbReference type="RefSeq" id="WP_152587360.1">
    <property type="nucleotide sequence ID" value="NZ_CP045423.1"/>
</dbReference>
<dbReference type="InterPro" id="IPR039261">
    <property type="entry name" value="FNR_nucleotide-bd"/>
</dbReference>
<protein>
    <recommendedName>
        <fullName evidence="5">Ferredoxin--NADP reductase</fullName>
        <ecNumber evidence="4">1.18.1.2</ecNumber>
    </recommendedName>
</protein>
<dbReference type="InterPro" id="IPR001433">
    <property type="entry name" value="OxRdtase_FAD/NAD-bd"/>
</dbReference>
<evidence type="ECO:0000256" key="11">
    <source>
        <dbReference type="ARBA" id="ARBA00047776"/>
    </source>
</evidence>
<dbReference type="EMBL" id="CP045423">
    <property type="protein sequence ID" value="QFU17728.1"/>
    <property type="molecule type" value="Genomic_DNA"/>
</dbReference>
<dbReference type="PANTHER" id="PTHR47878">
    <property type="entry name" value="OXIDOREDUCTASE FAD/NAD(P)-BINDING DOMAIN PROTEIN"/>
    <property type="match status" value="1"/>
</dbReference>
<dbReference type="CDD" id="cd06195">
    <property type="entry name" value="FNR1"/>
    <property type="match status" value="1"/>
</dbReference>
<evidence type="ECO:0000256" key="1">
    <source>
        <dbReference type="ARBA" id="ARBA00001974"/>
    </source>
</evidence>
<dbReference type="SUPFAM" id="SSF63380">
    <property type="entry name" value="Riboflavin synthase domain-like"/>
    <property type="match status" value="1"/>
</dbReference>
<comment type="similarity">
    <text evidence="2">Belongs to the ferredoxin--NADP reductase type 1 family.</text>
</comment>
<feature type="domain" description="FAD-binding FR-type" evidence="12">
    <location>
        <begin position="2"/>
        <end position="102"/>
    </location>
</feature>
<comment type="subunit">
    <text evidence="3">Monomer.</text>
</comment>
<dbReference type="Gene3D" id="2.40.30.10">
    <property type="entry name" value="Translation factors"/>
    <property type="match status" value="1"/>
</dbReference>
<dbReference type="GO" id="GO:0034599">
    <property type="term" value="P:cellular response to oxidative stress"/>
    <property type="evidence" value="ECO:0007669"/>
    <property type="project" value="TreeGrafter"/>
</dbReference>
<dbReference type="FunFam" id="2.40.30.10:FF:000018">
    <property type="entry name" value="Ferredoxin--NADP(+) reductase"/>
    <property type="match status" value="1"/>
</dbReference>
<evidence type="ECO:0000259" key="12">
    <source>
        <dbReference type="PROSITE" id="PS51384"/>
    </source>
</evidence>
<dbReference type="InterPro" id="IPR008333">
    <property type="entry name" value="Cbr1-like_FAD-bd_dom"/>
</dbReference>
<reference evidence="13 14" key="1">
    <citation type="submission" date="2019-10" db="EMBL/GenBank/DDBJ databases">
        <title>Isolation, Identification of Microvirga thermotolerans HR1, a novel thermophilic bacterium and Comparative Genomics of the genus Microvirga.</title>
        <authorList>
            <person name="Li J."/>
            <person name="Zhang W."/>
            <person name="Lin M."/>
            <person name="Wang J."/>
        </authorList>
    </citation>
    <scope>NUCLEOTIDE SEQUENCE [LARGE SCALE GENOMIC DNA]</scope>
    <source>
        <strain evidence="13 14">HR1</strain>
    </source>
</reference>
<dbReference type="PRINTS" id="PR00371">
    <property type="entry name" value="FPNCR"/>
</dbReference>
<dbReference type="Gene3D" id="3.40.50.80">
    <property type="entry name" value="Nucleotide-binding domain of ferredoxin-NADP reductase (FNR) module"/>
    <property type="match status" value="1"/>
</dbReference>
<comment type="catalytic activity">
    <reaction evidence="11">
        <text>2 reduced [2Fe-2S]-[ferredoxin] + NADP(+) + H(+) = 2 oxidized [2Fe-2S]-[ferredoxin] + NADPH</text>
        <dbReference type="Rhea" id="RHEA:20125"/>
        <dbReference type="Rhea" id="RHEA-COMP:10000"/>
        <dbReference type="Rhea" id="RHEA-COMP:10001"/>
        <dbReference type="ChEBI" id="CHEBI:15378"/>
        <dbReference type="ChEBI" id="CHEBI:33737"/>
        <dbReference type="ChEBI" id="CHEBI:33738"/>
        <dbReference type="ChEBI" id="CHEBI:57783"/>
        <dbReference type="ChEBI" id="CHEBI:58349"/>
        <dbReference type="EC" id="1.18.1.2"/>
    </reaction>
</comment>
<name>A0A5P9K118_9HYPH</name>
<accession>A0A5P9K118</accession>
<keyword evidence="10" id="KW-0560">Oxidoreductase</keyword>
<dbReference type="KEGG" id="mico:GDR74_16745"/>
<dbReference type="InterPro" id="IPR017927">
    <property type="entry name" value="FAD-bd_FR_type"/>
</dbReference>
<dbReference type="GO" id="GO:0000166">
    <property type="term" value="F:nucleotide binding"/>
    <property type="evidence" value="ECO:0007669"/>
    <property type="project" value="UniProtKB-KW"/>
</dbReference>
<organism evidence="13 14">
    <name type="scientific">Microvirga thermotolerans</name>
    <dbReference type="NCBI Taxonomy" id="2651334"/>
    <lineage>
        <taxon>Bacteria</taxon>
        <taxon>Pseudomonadati</taxon>
        <taxon>Pseudomonadota</taxon>
        <taxon>Alphaproteobacteria</taxon>
        <taxon>Hyphomicrobiales</taxon>
        <taxon>Methylobacteriaceae</taxon>
        <taxon>Microvirga</taxon>
    </lineage>
</organism>
<dbReference type="InterPro" id="IPR001709">
    <property type="entry name" value="Flavoprot_Pyr_Nucl_cyt_Rdtase"/>
</dbReference>
<keyword evidence="9" id="KW-0521">NADP</keyword>
<dbReference type="SUPFAM" id="SSF52343">
    <property type="entry name" value="Ferredoxin reductase-like, C-terminal NADP-linked domain"/>
    <property type="match status" value="1"/>
</dbReference>
<keyword evidence="14" id="KW-1185">Reference proteome</keyword>
<proteinExistence type="inferred from homology"/>
<dbReference type="FunFam" id="3.40.50.80:FF:000002">
    <property type="entry name" value="Ferredoxin--NADP reductase"/>
    <property type="match status" value="1"/>
</dbReference>
<evidence type="ECO:0000256" key="5">
    <source>
        <dbReference type="ARBA" id="ARBA00013903"/>
    </source>
</evidence>
<evidence type="ECO:0000256" key="10">
    <source>
        <dbReference type="ARBA" id="ARBA00023002"/>
    </source>
</evidence>
<evidence type="ECO:0000256" key="3">
    <source>
        <dbReference type="ARBA" id="ARBA00011245"/>
    </source>
</evidence>
<keyword evidence="7" id="KW-0547">Nucleotide-binding</keyword>
<evidence type="ECO:0000256" key="6">
    <source>
        <dbReference type="ARBA" id="ARBA00022630"/>
    </source>
</evidence>
<dbReference type="PANTHER" id="PTHR47878:SF1">
    <property type="entry name" value="FLAVODOXIN_FERREDOXIN--NADP REDUCTASE"/>
    <property type="match status" value="1"/>
</dbReference>
<dbReference type="InterPro" id="IPR017938">
    <property type="entry name" value="Riboflavin_synthase-like_b-brl"/>
</dbReference>
<sequence length="257" mass="29366">MSNFNEERVLSIHHWTDTLFSFTTTRSPTFRFRNGEFTMIGIPVEGKPLLRAYSVVSPNYEEKLEFFSIKVQDGPLTSRLQHLKEGDSIIVSRKATGTLVLDNILPGRNLYLLGTGTGLAPFLSIIRDPETYERFERVVLVHGCRQVNELAYSELLSKRLPEDEFLGEEIREKLIYYPTVTREPFRNRGRITDLITSNALFDDIGLPPLDVACDRVMMCGSPQMIQDLRAILIGRDFQEGNHGEPGHFVIEKAFVER</sequence>
<dbReference type="GO" id="GO:0042167">
    <property type="term" value="P:heme catabolic process"/>
    <property type="evidence" value="ECO:0007669"/>
    <property type="project" value="TreeGrafter"/>
</dbReference>
<evidence type="ECO:0000256" key="9">
    <source>
        <dbReference type="ARBA" id="ARBA00022857"/>
    </source>
</evidence>
<dbReference type="Pfam" id="PF00175">
    <property type="entry name" value="NAD_binding_1"/>
    <property type="match status" value="1"/>
</dbReference>
<comment type="cofactor">
    <cofactor evidence="1">
        <name>FAD</name>
        <dbReference type="ChEBI" id="CHEBI:57692"/>
    </cofactor>
</comment>
<dbReference type="EC" id="1.18.1.2" evidence="4"/>
<gene>
    <name evidence="13" type="ORF">GDR74_16745</name>
</gene>
<dbReference type="InterPro" id="IPR033892">
    <property type="entry name" value="FNR_bac"/>
</dbReference>
<evidence type="ECO:0000313" key="13">
    <source>
        <dbReference type="EMBL" id="QFU17728.1"/>
    </source>
</evidence>
<evidence type="ECO:0000313" key="14">
    <source>
        <dbReference type="Proteomes" id="UP000325614"/>
    </source>
</evidence>
<evidence type="ECO:0000256" key="8">
    <source>
        <dbReference type="ARBA" id="ARBA00022827"/>
    </source>
</evidence>
<evidence type="ECO:0000256" key="2">
    <source>
        <dbReference type="ARBA" id="ARBA00008312"/>
    </source>
</evidence>
<evidence type="ECO:0000256" key="4">
    <source>
        <dbReference type="ARBA" id="ARBA00013223"/>
    </source>
</evidence>
<evidence type="ECO:0000256" key="7">
    <source>
        <dbReference type="ARBA" id="ARBA00022741"/>
    </source>
</evidence>
<dbReference type="Pfam" id="PF00970">
    <property type="entry name" value="FAD_binding_6"/>
    <property type="match status" value="1"/>
</dbReference>
<keyword evidence="8" id="KW-0274">FAD</keyword>